<keyword evidence="2" id="KW-1185">Reference proteome</keyword>
<gene>
    <name evidence="1" type="primary">TRPM8_1</name>
    <name evidence="1" type="ORF">P7K49_013413</name>
</gene>
<reference evidence="1 2" key="1">
    <citation type="submission" date="2023-05" db="EMBL/GenBank/DDBJ databases">
        <title>B98-5 Cell Line De Novo Hybrid Assembly: An Optical Mapping Approach.</title>
        <authorList>
            <person name="Kananen K."/>
            <person name="Auerbach J.A."/>
            <person name="Kautto E."/>
            <person name="Blachly J.S."/>
        </authorList>
    </citation>
    <scope>NUCLEOTIDE SEQUENCE [LARGE SCALE GENOMIC DNA]</scope>
    <source>
        <strain evidence="1">B95-8</strain>
        <tissue evidence="1">Cell line</tissue>
    </source>
</reference>
<feature type="non-terminal residue" evidence="1">
    <location>
        <position position="80"/>
    </location>
</feature>
<name>A0ABQ9VHY6_SAGOE</name>
<dbReference type="InterPro" id="IPR050927">
    <property type="entry name" value="TRPM"/>
</dbReference>
<accession>A0ABQ9VHY6</accession>
<dbReference type="Proteomes" id="UP001266305">
    <property type="component" value="Unassembled WGS sequence"/>
</dbReference>
<organism evidence="1 2">
    <name type="scientific">Saguinus oedipus</name>
    <name type="common">Cotton-top tamarin</name>
    <name type="synonym">Oedipomidas oedipus</name>
    <dbReference type="NCBI Taxonomy" id="9490"/>
    <lineage>
        <taxon>Eukaryota</taxon>
        <taxon>Metazoa</taxon>
        <taxon>Chordata</taxon>
        <taxon>Craniata</taxon>
        <taxon>Vertebrata</taxon>
        <taxon>Euteleostomi</taxon>
        <taxon>Mammalia</taxon>
        <taxon>Eutheria</taxon>
        <taxon>Euarchontoglires</taxon>
        <taxon>Primates</taxon>
        <taxon>Haplorrhini</taxon>
        <taxon>Platyrrhini</taxon>
        <taxon>Cebidae</taxon>
        <taxon>Callitrichinae</taxon>
        <taxon>Saguinus</taxon>
    </lineage>
</organism>
<dbReference type="EMBL" id="JASSZA010000006">
    <property type="protein sequence ID" value="KAK2108248.1"/>
    <property type="molecule type" value="Genomic_DNA"/>
</dbReference>
<dbReference type="PANTHER" id="PTHR13800">
    <property type="entry name" value="TRANSIENT RECEPTOR POTENTIAL CATION CHANNEL, SUBFAMILY M, MEMBER 6"/>
    <property type="match status" value="1"/>
</dbReference>
<evidence type="ECO:0000313" key="2">
    <source>
        <dbReference type="Proteomes" id="UP001266305"/>
    </source>
</evidence>
<dbReference type="PANTHER" id="PTHR13800:SF9">
    <property type="entry name" value="TRANSIENT RECEPTOR POTENTIAL CATION CHANNEL SUBFAMILY M MEMBER 8"/>
    <property type="match status" value="1"/>
</dbReference>
<evidence type="ECO:0000313" key="1">
    <source>
        <dbReference type="EMBL" id="KAK2108248.1"/>
    </source>
</evidence>
<keyword evidence="1" id="KW-0675">Receptor</keyword>
<feature type="non-terminal residue" evidence="1">
    <location>
        <position position="1"/>
    </location>
</feature>
<sequence length="80" mass="9278">DEACGMLSLGLLSSLTSYTVGTVQENNDQVWKFQRYFLVQEYCSRLNIPFPFVVFAYFYMVVKKCFKCCCKEKNVESSVC</sequence>
<proteinExistence type="predicted"/>
<comment type="caution">
    <text evidence="1">The sequence shown here is derived from an EMBL/GenBank/DDBJ whole genome shotgun (WGS) entry which is preliminary data.</text>
</comment>
<protein>
    <submittedName>
        <fullName evidence="1">Transient receptor putative cation channel sub M member 8</fullName>
    </submittedName>
</protein>